<dbReference type="AlphaFoldDB" id="A0AAJ0YB89"/>
<dbReference type="GO" id="GO:0015473">
    <property type="term" value="F:fimbrial usher porin activity"/>
    <property type="evidence" value="ECO:0007669"/>
    <property type="project" value="InterPro"/>
</dbReference>
<dbReference type="RefSeq" id="WP_087726570.1">
    <property type="nucleotide sequence ID" value="NZ_BGKS01000051.1"/>
</dbReference>
<keyword evidence="4" id="KW-1134">Transmembrane beta strand</keyword>
<dbReference type="Gene3D" id="2.60.40.2070">
    <property type="match status" value="1"/>
</dbReference>
<keyword evidence="6 10" id="KW-0812">Transmembrane</keyword>
<dbReference type="PROSITE" id="PS01151">
    <property type="entry name" value="FIMBRIAL_USHER"/>
    <property type="match status" value="1"/>
</dbReference>
<dbReference type="Gene3D" id="2.60.40.3110">
    <property type="match status" value="1"/>
</dbReference>
<evidence type="ECO:0000259" key="12">
    <source>
        <dbReference type="Pfam" id="PF13954"/>
    </source>
</evidence>
<keyword evidence="8 10" id="KW-0472">Membrane</keyword>
<dbReference type="GO" id="GO:0009279">
    <property type="term" value="C:cell outer membrane"/>
    <property type="evidence" value="ECO:0007669"/>
    <property type="project" value="UniProtKB-SubCell"/>
</dbReference>
<feature type="domain" description="PapC-like C-terminal" evidence="11">
    <location>
        <begin position="718"/>
        <end position="778"/>
    </location>
</feature>
<evidence type="ECO:0000256" key="2">
    <source>
        <dbReference type="ARBA" id="ARBA00008064"/>
    </source>
</evidence>
<keyword evidence="7" id="KW-0732">Signal</keyword>
<dbReference type="InterPro" id="IPR043142">
    <property type="entry name" value="PapC-like_C_sf"/>
</dbReference>
<dbReference type="EMBL" id="CP021694">
    <property type="protein sequence ID" value="ARX34987.1"/>
    <property type="molecule type" value="Genomic_DNA"/>
</dbReference>
<dbReference type="Pfam" id="PF00577">
    <property type="entry name" value="Usher"/>
    <property type="match status" value="1"/>
</dbReference>
<sequence>MIKLSPISLLLLFTPYVYANTLYLQAIENHNGNIDFSLLLNENFLEGTYNITIYINNNKKQNSEISFKNKNNNLTPIITLFDLKQWGINTNYYEPLKNKLDNDIVDYDLLKKLFNIKLEINKQSIYFKVPLIAIEKNTSYSKEKLDDGDNAAFIKYHYQGHYYKQNSLNGQHIHNLQLYNGINLFAWRYRQDLNYNNNNSFSINQQYVYRTLRNINSILTMGDFYAYSPNLNTYKILGVQINSDNAMKDGSLVGYAPIISETAYTYAEVSIEQNGETLYSTSVPPGPFTLNNLPSLGTNGELVLIIKEENGEVRKKKIWNYSSQYLLRKNQWNYYYTMGLVNNPQKRQFPSNKKKELLTQLNLSYGVSNYLTTMIGAEKKGDDIKALIGNTLGLNILGIVSLENAWIREKYHQQYQSNKINYQKVFSMENTTISLNSSFYFRFKENYAVNKEYKKYDLGFHFSQSLNNNIALTLGYNIATYYHSKEKSQRLFINTSSNYKKLSYSLELENSKDQYSNNNQLSIFLNYPIGQDLSHWATARINYDNREKYFHENISFSGNTLENNRLNYNLNFSKNNKEHLDSSMKISYLSRIAKLNINSRFNKDSYSLGYGLNGGIVFHNGGVTLAQDLNDSFAILNFAGAKKVKIIGKPTIESDRRGYLIIPNLTSYYNNKFHIDAKSLDYNYNIDNYSYHLIPTKGAIIAKNIKVTKGESALFTFNQNIPFGATAYVKNSDGTLSDISYVNEDNKLYISNLPILGKIFVKWGSSNKQQCSFNYQLNDNEKQNRIYFKTVNCIKEE</sequence>
<evidence type="ECO:0000256" key="4">
    <source>
        <dbReference type="ARBA" id="ARBA00022452"/>
    </source>
</evidence>
<reference evidence="13 14" key="1">
    <citation type="submission" date="2017-05" db="EMBL/GenBank/DDBJ databases">
        <title>Whole genome sequencing of Proteus mirabilis AR_0155.</title>
        <authorList>
            <person name="Conlan S."/>
            <person name="Thomas P.J."/>
            <person name="Mullikin J."/>
            <person name="Frank K.M."/>
            <person name="Segre J.A."/>
        </authorList>
    </citation>
    <scope>NUCLEOTIDE SEQUENCE [LARGE SCALE GENOMIC DNA]</scope>
    <source>
        <strain evidence="13 14">AR_0155</strain>
    </source>
</reference>
<evidence type="ECO:0000256" key="6">
    <source>
        <dbReference type="ARBA" id="ARBA00022692"/>
    </source>
</evidence>
<feature type="domain" description="PapC N-terminal" evidence="12">
    <location>
        <begin position="29"/>
        <end position="159"/>
    </location>
</feature>
<organism evidence="13 14">
    <name type="scientific">Proteus mirabilis</name>
    <dbReference type="NCBI Taxonomy" id="584"/>
    <lineage>
        <taxon>Bacteria</taxon>
        <taxon>Pseudomonadati</taxon>
        <taxon>Pseudomonadota</taxon>
        <taxon>Gammaproteobacteria</taxon>
        <taxon>Enterobacterales</taxon>
        <taxon>Morganellaceae</taxon>
        <taxon>Proteus</taxon>
    </lineage>
</organism>
<comment type="subcellular location">
    <subcellularLocation>
        <location evidence="1 10">Cell outer membrane</location>
        <topology evidence="1 10">Multi-pass membrane protein</topology>
    </subcellularLocation>
</comment>
<proteinExistence type="inferred from homology"/>
<accession>A0AAJ0YB89</accession>
<dbReference type="GO" id="GO:0009297">
    <property type="term" value="P:pilus assembly"/>
    <property type="evidence" value="ECO:0007669"/>
    <property type="project" value="InterPro"/>
</dbReference>
<evidence type="ECO:0000256" key="3">
    <source>
        <dbReference type="ARBA" id="ARBA00022448"/>
    </source>
</evidence>
<keyword evidence="5 10" id="KW-1029">Fimbrium biogenesis</keyword>
<evidence type="ECO:0000256" key="5">
    <source>
        <dbReference type="ARBA" id="ARBA00022558"/>
    </source>
</evidence>
<evidence type="ECO:0000256" key="8">
    <source>
        <dbReference type="ARBA" id="ARBA00023136"/>
    </source>
</evidence>
<dbReference type="PANTHER" id="PTHR30451">
    <property type="entry name" value="OUTER MEMBRANE USHER PROTEIN"/>
    <property type="match status" value="1"/>
</dbReference>
<dbReference type="InterPro" id="IPR042186">
    <property type="entry name" value="FimD_plug_dom"/>
</dbReference>
<dbReference type="Pfam" id="PF13953">
    <property type="entry name" value="PapC_C"/>
    <property type="match status" value="1"/>
</dbReference>
<dbReference type="Gene3D" id="2.60.40.2610">
    <property type="entry name" value="Outer membrane usher protein FimD, plug domain"/>
    <property type="match status" value="1"/>
</dbReference>
<evidence type="ECO:0000259" key="11">
    <source>
        <dbReference type="Pfam" id="PF13953"/>
    </source>
</evidence>
<evidence type="ECO:0000256" key="7">
    <source>
        <dbReference type="ARBA" id="ARBA00022729"/>
    </source>
</evidence>
<evidence type="ECO:0000256" key="9">
    <source>
        <dbReference type="ARBA" id="ARBA00023237"/>
    </source>
</evidence>
<dbReference type="Pfam" id="PF13954">
    <property type="entry name" value="PapC_N"/>
    <property type="match status" value="1"/>
</dbReference>
<dbReference type="InterPro" id="IPR037224">
    <property type="entry name" value="PapC_N_sf"/>
</dbReference>
<dbReference type="Proteomes" id="UP000195540">
    <property type="component" value="Chromosome"/>
</dbReference>
<comment type="similarity">
    <text evidence="2 10">Belongs to the fimbrial export usher family.</text>
</comment>
<keyword evidence="9 10" id="KW-0998">Cell outer membrane</keyword>
<dbReference type="InterPro" id="IPR000015">
    <property type="entry name" value="Fimb_usher"/>
</dbReference>
<keyword evidence="3 10" id="KW-0813">Transport</keyword>
<evidence type="ECO:0000256" key="10">
    <source>
        <dbReference type="RuleBase" id="RU003884"/>
    </source>
</evidence>
<evidence type="ECO:0000313" key="13">
    <source>
        <dbReference type="EMBL" id="ARX34987.1"/>
    </source>
</evidence>
<protein>
    <submittedName>
        <fullName evidence="13">Fimbrial protein</fullName>
    </submittedName>
</protein>
<gene>
    <name evidence="13" type="ORF">AM402_12780</name>
</gene>
<evidence type="ECO:0000256" key="1">
    <source>
        <dbReference type="ARBA" id="ARBA00004571"/>
    </source>
</evidence>
<dbReference type="Gene3D" id="3.10.20.410">
    <property type="match status" value="1"/>
</dbReference>
<dbReference type="InterPro" id="IPR018030">
    <property type="entry name" value="Fimbrial_membr_usher_CS"/>
</dbReference>
<dbReference type="InterPro" id="IPR025949">
    <property type="entry name" value="PapC-like_C"/>
</dbReference>
<dbReference type="SUPFAM" id="SSF141729">
    <property type="entry name" value="FimD N-terminal domain-like"/>
    <property type="match status" value="1"/>
</dbReference>
<dbReference type="PANTHER" id="PTHR30451:SF21">
    <property type="entry name" value="FIMBRIAL USHER DOMAIN-CONTAINING PROTEIN YDET-RELATED"/>
    <property type="match status" value="1"/>
</dbReference>
<name>A0AAJ0YB89_PROMI</name>
<evidence type="ECO:0000313" key="14">
    <source>
        <dbReference type="Proteomes" id="UP000195540"/>
    </source>
</evidence>
<dbReference type="InterPro" id="IPR025885">
    <property type="entry name" value="PapC_N"/>
</dbReference>